<evidence type="ECO:0000313" key="9">
    <source>
        <dbReference type="Proteomes" id="UP000683310"/>
    </source>
</evidence>
<keyword evidence="5" id="KW-0804">Transcription</keyword>
<evidence type="ECO:0000256" key="3">
    <source>
        <dbReference type="ARBA" id="ARBA00023125"/>
    </source>
</evidence>
<evidence type="ECO:0000259" key="7">
    <source>
        <dbReference type="PROSITE" id="PS50931"/>
    </source>
</evidence>
<evidence type="ECO:0000313" key="8">
    <source>
        <dbReference type="EMBL" id="QVI21464.1"/>
    </source>
</evidence>
<dbReference type="InterPro" id="IPR005119">
    <property type="entry name" value="LysR_subst-bd"/>
</dbReference>
<sequence length="323" mass="35213">MEVHTRQLRYFIAIAEELSFTRAARRLGISQQCLSMQIKQLERTLDLMLFARTTRRIELTVAGSAFLADIERTLDSVDAAVDRARGIQRGECDRLVLGTLEGAALTLTDPILAAFQQRHPRVTVQQRQFSYDDPSAGLRDDAVDVAFVRRPFDHTGIHCETLFSEPLMVMLPEDHRLADRAEVSVRELVDEPIIGAAALGPGVECLLGVGRLSRRPPRTDRPPHRIGAGEPVQGAARPGHRGHRGGCALAAVPGDSAGADRRRRAERGRGRLARYPRERAGTFVRRSGHADQGHPTGPGPALAGAGIRRPHDAAAAVIDGRGQ</sequence>
<evidence type="ECO:0000256" key="5">
    <source>
        <dbReference type="ARBA" id="ARBA00023163"/>
    </source>
</evidence>
<proteinExistence type="inferred from homology"/>
<dbReference type="EMBL" id="CP074371">
    <property type="protein sequence ID" value="QVI21464.1"/>
    <property type="molecule type" value="Genomic_DNA"/>
</dbReference>
<evidence type="ECO:0000256" key="4">
    <source>
        <dbReference type="ARBA" id="ARBA00023159"/>
    </source>
</evidence>
<organism evidence="8 9">
    <name type="scientific">Nocardia tengchongensis</name>
    <dbReference type="NCBI Taxonomy" id="2055889"/>
    <lineage>
        <taxon>Bacteria</taxon>
        <taxon>Bacillati</taxon>
        <taxon>Actinomycetota</taxon>
        <taxon>Actinomycetes</taxon>
        <taxon>Mycobacteriales</taxon>
        <taxon>Nocardiaceae</taxon>
        <taxon>Nocardia</taxon>
    </lineage>
</organism>
<keyword evidence="3" id="KW-0238">DNA-binding</keyword>
<dbReference type="Pfam" id="PF03466">
    <property type="entry name" value="LysR_substrate"/>
    <property type="match status" value="1"/>
</dbReference>
<protein>
    <submittedName>
        <fullName evidence="8">LysR family transcriptional regulator</fullName>
    </submittedName>
</protein>
<gene>
    <name evidence="8" type="ORF">KHQ06_36895</name>
</gene>
<dbReference type="Gene3D" id="3.40.190.290">
    <property type="match status" value="1"/>
</dbReference>
<feature type="region of interest" description="Disordered" evidence="6">
    <location>
        <begin position="214"/>
        <end position="308"/>
    </location>
</feature>
<feature type="compositionally biased region" description="Basic residues" evidence="6">
    <location>
        <begin position="261"/>
        <end position="274"/>
    </location>
</feature>
<reference evidence="8 9" key="1">
    <citation type="submission" date="2021-04" db="EMBL/GenBank/DDBJ databases">
        <title>Nocardia tengchongensis.</title>
        <authorList>
            <person name="Zhuang k."/>
            <person name="Ran Y."/>
            <person name="Li W."/>
        </authorList>
    </citation>
    <scope>NUCLEOTIDE SEQUENCE [LARGE SCALE GENOMIC DNA]</scope>
    <source>
        <strain evidence="8 9">CFH S0057</strain>
    </source>
</reference>
<dbReference type="InterPro" id="IPR000847">
    <property type="entry name" value="LysR_HTH_N"/>
</dbReference>
<comment type="similarity">
    <text evidence="1">Belongs to the LysR transcriptional regulatory family.</text>
</comment>
<dbReference type="InterPro" id="IPR036388">
    <property type="entry name" value="WH-like_DNA-bd_sf"/>
</dbReference>
<dbReference type="PROSITE" id="PS50931">
    <property type="entry name" value="HTH_LYSR"/>
    <property type="match status" value="1"/>
</dbReference>
<dbReference type="PANTHER" id="PTHR30346">
    <property type="entry name" value="TRANSCRIPTIONAL DUAL REGULATOR HCAR-RELATED"/>
    <property type="match status" value="1"/>
</dbReference>
<keyword evidence="2" id="KW-0805">Transcription regulation</keyword>
<keyword evidence="9" id="KW-1185">Reference proteome</keyword>
<dbReference type="CDD" id="cd05466">
    <property type="entry name" value="PBP2_LTTR_substrate"/>
    <property type="match status" value="1"/>
</dbReference>
<dbReference type="SUPFAM" id="SSF46785">
    <property type="entry name" value="Winged helix' DNA-binding domain"/>
    <property type="match status" value="1"/>
</dbReference>
<keyword evidence="4" id="KW-0010">Activator</keyword>
<dbReference type="InterPro" id="IPR036390">
    <property type="entry name" value="WH_DNA-bd_sf"/>
</dbReference>
<accession>A0ABX8CPG1</accession>
<dbReference type="SUPFAM" id="SSF53850">
    <property type="entry name" value="Periplasmic binding protein-like II"/>
    <property type="match status" value="1"/>
</dbReference>
<name>A0ABX8CPG1_9NOCA</name>
<dbReference type="PRINTS" id="PR00039">
    <property type="entry name" value="HTHLYSR"/>
</dbReference>
<dbReference type="PANTHER" id="PTHR30346:SF0">
    <property type="entry name" value="HCA OPERON TRANSCRIPTIONAL ACTIVATOR HCAR"/>
    <property type="match status" value="1"/>
</dbReference>
<dbReference type="Proteomes" id="UP000683310">
    <property type="component" value="Chromosome"/>
</dbReference>
<feature type="compositionally biased region" description="Low complexity" evidence="6">
    <location>
        <begin position="293"/>
        <end position="306"/>
    </location>
</feature>
<dbReference type="Pfam" id="PF00126">
    <property type="entry name" value="HTH_1"/>
    <property type="match status" value="1"/>
</dbReference>
<dbReference type="Gene3D" id="1.10.10.10">
    <property type="entry name" value="Winged helix-like DNA-binding domain superfamily/Winged helix DNA-binding domain"/>
    <property type="match status" value="1"/>
</dbReference>
<evidence type="ECO:0000256" key="1">
    <source>
        <dbReference type="ARBA" id="ARBA00009437"/>
    </source>
</evidence>
<evidence type="ECO:0000256" key="2">
    <source>
        <dbReference type="ARBA" id="ARBA00023015"/>
    </source>
</evidence>
<evidence type="ECO:0000256" key="6">
    <source>
        <dbReference type="SAM" id="MobiDB-lite"/>
    </source>
</evidence>
<feature type="domain" description="HTH lysR-type" evidence="7">
    <location>
        <begin position="1"/>
        <end position="60"/>
    </location>
</feature>